<dbReference type="EMBL" id="CAUYUJ010017143">
    <property type="protein sequence ID" value="CAK0872172.1"/>
    <property type="molecule type" value="Genomic_DNA"/>
</dbReference>
<keyword evidence="3" id="KW-1185">Reference proteome</keyword>
<proteinExistence type="predicted"/>
<dbReference type="Proteomes" id="UP001189429">
    <property type="component" value="Unassembled WGS sequence"/>
</dbReference>
<protein>
    <submittedName>
        <fullName evidence="2">Uncharacterized protein</fullName>
    </submittedName>
</protein>
<accession>A0ABN9VK76</accession>
<evidence type="ECO:0000256" key="1">
    <source>
        <dbReference type="SAM" id="MobiDB-lite"/>
    </source>
</evidence>
<feature type="compositionally biased region" description="Polar residues" evidence="1">
    <location>
        <begin position="25"/>
        <end position="40"/>
    </location>
</feature>
<sequence length="104" mass="11095">MARAPDPLSKSLPAAPVTVPRSCPRITSQPTSGKAATTRVVSGSYVQVARATSAHSRSTSIERTAFRYSRPMDWYGPKAGPEERRASARAEMAAETLAWKGGSC</sequence>
<name>A0ABN9VK76_9DINO</name>
<comment type="caution">
    <text evidence="2">The sequence shown here is derived from an EMBL/GenBank/DDBJ whole genome shotgun (WGS) entry which is preliminary data.</text>
</comment>
<gene>
    <name evidence="2" type="ORF">PCOR1329_LOCUS57715</name>
</gene>
<evidence type="ECO:0000313" key="3">
    <source>
        <dbReference type="Proteomes" id="UP001189429"/>
    </source>
</evidence>
<feature type="region of interest" description="Disordered" evidence="1">
    <location>
        <begin position="1"/>
        <end position="40"/>
    </location>
</feature>
<organism evidence="2 3">
    <name type="scientific">Prorocentrum cordatum</name>
    <dbReference type="NCBI Taxonomy" id="2364126"/>
    <lineage>
        <taxon>Eukaryota</taxon>
        <taxon>Sar</taxon>
        <taxon>Alveolata</taxon>
        <taxon>Dinophyceae</taxon>
        <taxon>Prorocentrales</taxon>
        <taxon>Prorocentraceae</taxon>
        <taxon>Prorocentrum</taxon>
    </lineage>
</organism>
<evidence type="ECO:0000313" key="2">
    <source>
        <dbReference type="EMBL" id="CAK0872172.1"/>
    </source>
</evidence>
<reference evidence="2" key="1">
    <citation type="submission" date="2023-10" db="EMBL/GenBank/DDBJ databases">
        <authorList>
            <person name="Chen Y."/>
            <person name="Shah S."/>
            <person name="Dougan E. K."/>
            <person name="Thang M."/>
            <person name="Chan C."/>
        </authorList>
    </citation>
    <scope>NUCLEOTIDE SEQUENCE [LARGE SCALE GENOMIC DNA]</scope>
</reference>